<dbReference type="PANTHER" id="PTHR12126:SF11">
    <property type="entry name" value="NADH DEHYDROGENASE [UBIQUINONE] 1 ALPHA SUBCOMPLEX SUBUNIT 9, MITOCHONDRIAL"/>
    <property type="match status" value="1"/>
</dbReference>
<dbReference type="Gene3D" id="3.40.50.720">
    <property type="entry name" value="NAD(P)-binding Rossmann-like Domain"/>
    <property type="match status" value="1"/>
</dbReference>
<evidence type="ECO:0000313" key="3">
    <source>
        <dbReference type="Proteomes" id="UP000199470"/>
    </source>
</evidence>
<organism evidence="2 3">
    <name type="scientific">Rugamonas rubra</name>
    <dbReference type="NCBI Taxonomy" id="758825"/>
    <lineage>
        <taxon>Bacteria</taxon>
        <taxon>Pseudomonadati</taxon>
        <taxon>Pseudomonadota</taxon>
        <taxon>Betaproteobacteria</taxon>
        <taxon>Burkholderiales</taxon>
        <taxon>Oxalobacteraceae</taxon>
        <taxon>Telluria group</taxon>
        <taxon>Rugamonas</taxon>
    </lineage>
</organism>
<dbReference type="PANTHER" id="PTHR12126">
    <property type="entry name" value="NADH-UBIQUINONE OXIDOREDUCTASE 39 KDA SUBUNIT-RELATED"/>
    <property type="match status" value="1"/>
</dbReference>
<dbReference type="Proteomes" id="UP000199470">
    <property type="component" value="Unassembled WGS sequence"/>
</dbReference>
<reference evidence="2" key="1">
    <citation type="submission" date="2016-10" db="EMBL/GenBank/DDBJ databases">
        <authorList>
            <person name="de Groot N.N."/>
        </authorList>
    </citation>
    <scope>NUCLEOTIDE SEQUENCE [LARGE SCALE GENOMIC DNA]</scope>
    <source>
        <strain evidence="2">ATCC 43154</strain>
    </source>
</reference>
<dbReference type="RefSeq" id="WP_093385262.1">
    <property type="nucleotide sequence ID" value="NZ_FOTW01000007.1"/>
</dbReference>
<dbReference type="AlphaFoldDB" id="A0A1I4K4Z0"/>
<dbReference type="OrthoDB" id="5292533at2"/>
<protein>
    <submittedName>
        <fullName evidence="2">NADH dehydrogenase</fullName>
    </submittedName>
</protein>
<dbReference type="CDD" id="cd05271">
    <property type="entry name" value="NDUFA9_like_SDR_a"/>
    <property type="match status" value="1"/>
</dbReference>
<evidence type="ECO:0000259" key="1">
    <source>
        <dbReference type="Pfam" id="PF01370"/>
    </source>
</evidence>
<proteinExistence type="predicted"/>
<gene>
    <name evidence="2" type="ORF">SAMN02982985_01285</name>
</gene>
<feature type="domain" description="NAD-dependent epimerase/dehydratase" evidence="1">
    <location>
        <begin position="6"/>
        <end position="216"/>
    </location>
</feature>
<keyword evidence="3" id="KW-1185">Reference proteome</keyword>
<dbReference type="InterPro" id="IPR051207">
    <property type="entry name" value="ComplexI_NDUFA9_subunit"/>
</dbReference>
<dbReference type="SUPFAM" id="SSF51735">
    <property type="entry name" value="NAD(P)-binding Rossmann-fold domains"/>
    <property type="match status" value="1"/>
</dbReference>
<dbReference type="EMBL" id="FOTW01000007">
    <property type="protein sequence ID" value="SFL73667.1"/>
    <property type="molecule type" value="Genomic_DNA"/>
</dbReference>
<dbReference type="GO" id="GO:0044877">
    <property type="term" value="F:protein-containing complex binding"/>
    <property type="evidence" value="ECO:0007669"/>
    <property type="project" value="TreeGrafter"/>
</dbReference>
<dbReference type="Pfam" id="PF01370">
    <property type="entry name" value="Epimerase"/>
    <property type="match status" value="1"/>
</dbReference>
<dbReference type="InterPro" id="IPR036291">
    <property type="entry name" value="NAD(P)-bd_dom_sf"/>
</dbReference>
<evidence type="ECO:0000313" key="2">
    <source>
        <dbReference type="EMBL" id="SFL73667.1"/>
    </source>
</evidence>
<name>A0A1I4K4Z0_9BURK</name>
<dbReference type="STRING" id="758825.SAMN02982985_01285"/>
<accession>A0A1I4K4Z0</accession>
<dbReference type="InterPro" id="IPR001509">
    <property type="entry name" value="Epimerase_deHydtase"/>
</dbReference>
<sequence length="321" mass="34083">MDDLNVVVIGGSGFIGSHLVAQLAGAGARVLVPSRRYEDAKHLIFLPRVEVRQADVHDDAVLAGLLRGADAVVNLVGLLHSRPGTPYGPDFARAHVELPRRIAAAAVAAGVPRYLHMSALGAGADGPSMYARSKWDGELAAQARPPLAATIFRPSVVFGPGDNFLNLFAKMQRLLPVVPLAGADVRFEPVYVGDVARAFVAALRQPRSRGRIYELGGPQVYTLAQLVRLAGRYGGHPRPVVKLPDGLARLQARLFECLPGTPLMSRDNLDSMKVDNVVAPATSALTLADLGIGPTALEVAAPHYLGAVADPLDGYRRRAGR</sequence>